<evidence type="ECO:0000256" key="1">
    <source>
        <dbReference type="ARBA" id="ARBA00023015"/>
    </source>
</evidence>
<reference evidence="5 6" key="1">
    <citation type="submission" date="2016-10" db="EMBL/GenBank/DDBJ databases">
        <authorList>
            <person name="de Groot N.N."/>
        </authorList>
    </citation>
    <scope>NUCLEOTIDE SEQUENCE [LARGE SCALE GENOMIC DNA]</scope>
    <source>
        <strain evidence="5 6">CGMCC 4.1877</strain>
    </source>
</reference>
<evidence type="ECO:0000259" key="4">
    <source>
        <dbReference type="Pfam" id="PF02909"/>
    </source>
</evidence>
<accession>A0A1I4T2M9</accession>
<proteinExistence type="predicted"/>
<evidence type="ECO:0000313" key="5">
    <source>
        <dbReference type="EMBL" id="SFM70830.1"/>
    </source>
</evidence>
<sequence length="250" mass="27166">MNRLRRYGGPVSVAPSSGPPPGTARRRGRPPKGEPVLTRERIGRAVLDEVSAHGADRVTMRSLAARLDVTPRAVYKVVRDRDDALAAAVVVAQRDWPAPRLDPAHAEADLTTFCQQLRTWYRRHPVLLRIVASTPMDDEVRAAAMRNMDVLAGFLLGTGLTPADAARACDLIIGTVSGFAELEEWEARAGAADPQHAPAEDTAAMAAFTAGSADDLPHLRRIAPAAASDVDDRFADRVEMLLLWVRSRLR</sequence>
<dbReference type="STRING" id="260086.SAMN05216207_100263"/>
<organism evidence="5 6">
    <name type="scientific">Pseudonocardia ammonioxydans</name>
    <dbReference type="NCBI Taxonomy" id="260086"/>
    <lineage>
        <taxon>Bacteria</taxon>
        <taxon>Bacillati</taxon>
        <taxon>Actinomycetota</taxon>
        <taxon>Actinomycetes</taxon>
        <taxon>Pseudonocardiales</taxon>
        <taxon>Pseudonocardiaceae</taxon>
        <taxon>Pseudonocardia</taxon>
    </lineage>
</organism>
<protein>
    <submittedName>
        <fullName evidence="5">Transcriptional regulator, TetR family</fullName>
    </submittedName>
</protein>
<dbReference type="Pfam" id="PF02909">
    <property type="entry name" value="TetR_C_1"/>
    <property type="match status" value="1"/>
</dbReference>
<dbReference type="OrthoDB" id="329481at2"/>
<dbReference type="SUPFAM" id="SSF46689">
    <property type="entry name" value="Homeodomain-like"/>
    <property type="match status" value="1"/>
</dbReference>
<dbReference type="AlphaFoldDB" id="A0A1I4T2M9"/>
<evidence type="ECO:0000256" key="3">
    <source>
        <dbReference type="SAM" id="MobiDB-lite"/>
    </source>
</evidence>
<dbReference type="GO" id="GO:0045892">
    <property type="term" value="P:negative regulation of DNA-templated transcription"/>
    <property type="evidence" value="ECO:0007669"/>
    <property type="project" value="InterPro"/>
</dbReference>
<dbReference type="Gene3D" id="1.10.10.60">
    <property type="entry name" value="Homeodomain-like"/>
    <property type="match status" value="1"/>
</dbReference>
<dbReference type="InterPro" id="IPR009057">
    <property type="entry name" value="Homeodomain-like_sf"/>
</dbReference>
<dbReference type="Proteomes" id="UP000199614">
    <property type="component" value="Unassembled WGS sequence"/>
</dbReference>
<keyword evidence="1" id="KW-0805">Transcription regulation</keyword>
<feature type="domain" description="Tetracycline repressor TetR C-terminal" evidence="4">
    <location>
        <begin position="107"/>
        <end position="241"/>
    </location>
</feature>
<dbReference type="Gene3D" id="1.10.357.10">
    <property type="entry name" value="Tetracycline Repressor, domain 2"/>
    <property type="match status" value="1"/>
</dbReference>
<dbReference type="InterPro" id="IPR004111">
    <property type="entry name" value="Repressor_TetR_C"/>
</dbReference>
<name>A0A1I4T2M9_PSUAM</name>
<evidence type="ECO:0000256" key="2">
    <source>
        <dbReference type="ARBA" id="ARBA00023163"/>
    </source>
</evidence>
<feature type="region of interest" description="Disordered" evidence="3">
    <location>
        <begin position="1"/>
        <end position="36"/>
    </location>
</feature>
<keyword evidence="6" id="KW-1185">Reference proteome</keyword>
<gene>
    <name evidence="5" type="ORF">SAMN05216207_100263</name>
</gene>
<dbReference type="InterPro" id="IPR036271">
    <property type="entry name" value="Tet_transcr_reg_TetR-rel_C_sf"/>
</dbReference>
<dbReference type="EMBL" id="FOUY01000002">
    <property type="protein sequence ID" value="SFM70830.1"/>
    <property type="molecule type" value="Genomic_DNA"/>
</dbReference>
<keyword evidence="2" id="KW-0804">Transcription</keyword>
<dbReference type="SUPFAM" id="SSF48498">
    <property type="entry name" value="Tetracyclin repressor-like, C-terminal domain"/>
    <property type="match status" value="1"/>
</dbReference>
<evidence type="ECO:0000313" key="6">
    <source>
        <dbReference type="Proteomes" id="UP000199614"/>
    </source>
</evidence>